<dbReference type="EMBL" id="GBXI01003060">
    <property type="protein sequence ID" value="JAD11232.1"/>
    <property type="molecule type" value="Transcribed_RNA"/>
</dbReference>
<reference evidence="2" key="2">
    <citation type="journal article" date="2015" name="Gigascience">
        <title>Reconstructing a comprehensive transcriptome assembly of a white-pupal translocated strain of the pest fruit fly Bactrocera cucurbitae.</title>
        <authorList>
            <person name="Sim S.B."/>
            <person name="Calla B."/>
            <person name="Hall B."/>
            <person name="DeRego T."/>
            <person name="Geib S.M."/>
        </authorList>
    </citation>
    <scope>NUCLEOTIDE SEQUENCE</scope>
</reference>
<evidence type="ECO:0000313" key="1">
    <source>
        <dbReference type="EMBL" id="JAD03436.1"/>
    </source>
</evidence>
<gene>
    <name evidence="2" type="primary">NFA_35930_1</name>
    <name evidence="1" type="synonym">NFA_35930_0</name>
    <name evidence="1" type="ORF">g.52525</name>
    <name evidence="2" type="ORF">g.52530</name>
</gene>
<reference evidence="2" key="1">
    <citation type="submission" date="2014-11" db="EMBL/GenBank/DDBJ databases">
        <authorList>
            <person name="Geib S."/>
        </authorList>
    </citation>
    <scope>NUCLEOTIDE SEQUENCE</scope>
</reference>
<dbReference type="EMBL" id="GBXI01010856">
    <property type="protein sequence ID" value="JAD03436.1"/>
    <property type="molecule type" value="Transcribed_RNA"/>
</dbReference>
<feature type="non-terminal residue" evidence="2">
    <location>
        <position position="111"/>
    </location>
</feature>
<name>A0A0A1XJV3_ZEUCU</name>
<protein>
    <submittedName>
        <fullName evidence="2">UPF0042 nucleotide-binding protein NFA_35930</fullName>
    </submittedName>
</protein>
<evidence type="ECO:0000313" key="2">
    <source>
        <dbReference type="EMBL" id="JAD11232.1"/>
    </source>
</evidence>
<proteinExistence type="predicted"/>
<dbReference type="AlphaFoldDB" id="A0A0A1XJV3"/>
<organism evidence="2">
    <name type="scientific">Zeugodacus cucurbitae</name>
    <name type="common">Melon fruit fly</name>
    <name type="synonym">Bactrocera cucurbitae</name>
    <dbReference type="NCBI Taxonomy" id="28588"/>
    <lineage>
        <taxon>Eukaryota</taxon>
        <taxon>Metazoa</taxon>
        <taxon>Ecdysozoa</taxon>
        <taxon>Arthropoda</taxon>
        <taxon>Hexapoda</taxon>
        <taxon>Insecta</taxon>
        <taxon>Pterygota</taxon>
        <taxon>Neoptera</taxon>
        <taxon>Endopterygota</taxon>
        <taxon>Diptera</taxon>
        <taxon>Brachycera</taxon>
        <taxon>Muscomorpha</taxon>
        <taxon>Tephritoidea</taxon>
        <taxon>Tephritidae</taxon>
        <taxon>Zeugodacus</taxon>
        <taxon>Zeugodacus</taxon>
    </lineage>
</organism>
<accession>A0A0A1XJV3</accession>
<sequence>METLRYGNDSPPPPPYRSARMNLGIFRDMQRPEIVNSSIPIWDVKLTNEESADATSRTEITCERLPSISLFAVGEPIDINSPIDEDSLTMAPTYSMYNDAYGGGAEAMENA</sequence>